<evidence type="ECO:0000256" key="9">
    <source>
        <dbReference type="RuleBase" id="RU367076"/>
    </source>
</evidence>
<dbReference type="GO" id="GO:0006351">
    <property type="term" value="P:DNA-templated transcription"/>
    <property type="evidence" value="ECO:0007669"/>
    <property type="project" value="InterPro"/>
</dbReference>
<dbReference type="InterPro" id="IPR014824">
    <property type="entry name" value="Nfu/NifU_N"/>
</dbReference>
<evidence type="ECO:0000256" key="6">
    <source>
        <dbReference type="ARBA" id="ARBA00023163"/>
    </source>
</evidence>
<dbReference type="GO" id="GO:0016226">
    <property type="term" value="P:iron-sulfur cluster assembly"/>
    <property type="evidence" value="ECO:0007669"/>
    <property type="project" value="InterPro"/>
</dbReference>
<dbReference type="Pfam" id="PF22536">
    <property type="entry name" value="WHD_POLR3C"/>
    <property type="match status" value="1"/>
</dbReference>
<gene>
    <name evidence="12" type="ORF">TASIC1_0010010100</name>
</gene>
<feature type="region of interest" description="Disordered" evidence="10">
    <location>
        <begin position="616"/>
        <end position="635"/>
    </location>
</feature>
<feature type="domain" description="Scaffold protein Nfu/NifU N-terminal" evidence="11">
    <location>
        <begin position="73"/>
        <end position="167"/>
    </location>
</feature>
<dbReference type="GO" id="GO:0005506">
    <property type="term" value="F:iron ion binding"/>
    <property type="evidence" value="ECO:0007669"/>
    <property type="project" value="InterPro"/>
</dbReference>
<evidence type="ECO:0000256" key="5">
    <source>
        <dbReference type="ARBA" id="ARBA00022478"/>
    </source>
</evidence>
<comment type="function">
    <text evidence="8 9">DNA-dependent RNA polymerase catalyzes the transcription of DNA into RNA using the four ribonucleoside triphosphates as substrates. Specific core component of RNA polymerase III which synthesizes small RNAs, such as 5S rRNA and tRNAs.</text>
</comment>
<dbReference type="SUPFAM" id="SSF110836">
    <property type="entry name" value="Hypothetical protein SAV1430"/>
    <property type="match status" value="1"/>
</dbReference>
<dbReference type="Gene3D" id="1.10.10.10">
    <property type="entry name" value="Winged helix-like DNA-binding domain superfamily/Winged helix DNA-binding domain"/>
    <property type="match status" value="2"/>
</dbReference>
<sequence>MQRITSRIAVTAVSRPLQGCQIRAAPRWSSLRHLSTSVRLPAIATGSRPQARKTQRFVPGVSGPGNSVRTIFIQTENTPNPDALKFLPNHRIVPEGMSVPFIEYLNPRSTISPPHPSPLAAKLMNIDGITSVFYGADFITVTKAGDANWAHVRPEIFALITEAITSGETIVNVVERKGDENGEAAVEEDSLAYNENDSEVVGMIKELLETRIRPAIQEDGGDIEFRGFEDGQVLLKLRGACRTCDSSTVTLKNGIEGMLMHYIEEVQGVTQILDEEEEVSLQEFAKFEEKLKQQGQKRFFGLMCPTFPFSSPMLWQKNWRMRILQFVNSTFLQFAVTFFASLAQLQPIPPSFLSLPVDRETGSVAAQVNDSEVAPAAALEITKHAAELCALLVNDLYGELPSRILAALFAKGRSNIAQLGLYTQLGPRQIRNGLGVLNQQNLLYHHTDTNTKRTTYEANPGACYNLVRSGKILEMIDSQYGTAERDLVQTLLLLGYARIAELTHAYQSRAPTSNGHANGHGANGPSSGLIESEAELHNVLSHLIRCEIIETVRPQSFRNPTDVYHEIEADVTKTAPGEKATKTKIDQQRQIMEQYRSFRDQPTALKRQLDQFGGPVTKRRKLEGGSGEDDRAMDYDIPPLNPNVVVRVNYEKCLVELRSHRLASFAKDTLGEVTGEVYRTLLGLLTSEVSRCRADPFLGEEAITHQAAVTTMDVYEHLDEAVNVAAGIGKAPKDKIDYQSAEKILTAPAGNDTFAGDSDDDAAGGAFDSDDDSDDMGRHGSFSRKSRSVSKTNGGKPKVTFEDAATSTDNRLDQMRQHLLLLSESKYRFVRHCGTQGRGQWTVDFDQVMERLRDTELDASIEQSFGRHGLRLTRILREKGKLDEKMLPSAALMKKTDVQAKMLAMQMAGLVDVQEVPKDNTRVANRTLFFWFFDRDRSQAQILDDLYKAMVRCLQTLQVERHRERNILSFVERKDVMGKEEEVMTAEHYNKYNRHLEEQNKLLGQMMRLDEVVSIFRDY</sequence>
<comment type="subunit">
    <text evidence="4 9">Component of the RNA polymerase III (Pol III) complex consisting of 17 subunits.</text>
</comment>
<comment type="caution">
    <text evidence="12">The sequence shown here is derived from an EMBL/GenBank/DDBJ whole genome shotgun (WGS) entry which is preliminary data.</text>
</comment>
<evidence type="ECO:0000256" key="2">
    <source>
        <dbReference type="ARBA" id="ARBA00006420"/>
    </source>
</evidence>
<dbReference type="GO" id="GO:0005666">
    <property type="term" value="C:RNA polymerase III complex"/>
    <property type="evidence" value="ECO:0007669"/>
    <property type="project" value="UniProtKB-UniRule"/>
</dbReference>
<dbReference type="FunFam" id="3.30.300.130:FF:000001">
    <property type="entry name" value="NFU1 iron-sulfur cluster scaffold"/>
    <property type="match status" value="1"/>
</dbReference>
<keyword evidence="7 9" id="KW-0539">Nucleus</keyword>
<dbReference type="SUPFAM" id="SSF117916">
    <property type="entry name" value="Fe-S cluster assembly (FSCA) domain-like"/>
    <property type="match status" value="1"/>
</dbReference>
<dbReference type="InterPro" id="IPR013197">
    <property type="entry name" value="RNA_pol_III_RPC82-rel_HTH"/>
</dbReference>
<dbReference type="OrthoDB" id="272392at2759"/>
<protein>
    <recommendedName>
        <fullName evidence="9">DNA-directed RNA polymerase III subunit RPC3</fullName>
        <shortName evidence="9">RNA polymerase III subunit C3</shortName>
    </recommendedName>
</protein>
<dbReference type="InterPro" id="IPR039748">
    <property type="entry name" value="RPC3"/>
</dbReference>
<evidence type="ECO:0000256" key="10">
    <source>
        <dbReference type="SAM" id="MobiDB-lite"/>
    </source>
</evidence>
<comment type="subcellular location">
    <subcellularLocation>
        <location evidence="1 9">Nucleus</location>
    </subcellularLocation>
</comment>
<feature type="compositionally biased region" description="Acidic residues" evidence="10">
    <location>
        <begin position="757"/>
        <end position="774"/>
    </location>
</feature>
<dbReference type="InterPro" id="IPR001075">
    <property type="entry name" value="NIF_FeS_clus_asmbl_NifU_C"/>
</dbReference>
<feature type="region of interest" description="Disordered" evidence="10">
    <location>
        <begin position="749"/>
        <end position="807"/>
    </location>
</feature>
<dbReference type="GO" id="GO:0003697">
    <property type="term" value="F:single-stranded DNA binding"/>
    <property type="evidence" value="ECO:0007669"/>
    <property type="project" value="UniProtKB-UniRule"/>
</dbReference>
<dbReference type="Pfam" id="PF05645">
    <property type="entry name" value="RNA_pol_Rpc82"/>
    <property type="match status" value="1"/>
</dbReference>
<dbReference type="InterPro" id="IPR036498">
    <property type="entry name" value="Nfu/NifU_N_sf"/>
</dbReference>
<evidence type="ECO:0000256" key="8">
    <source>
        <dbReference type="ARBA" id="ARBA00025127"/>
    </source>
</evidence>
<dbReference type="Pfam" id="PF08221">
    <property type="entry name" value="HTH_9"/>
    <property type="match status" value="1"/>
</dbReference>
<organism evidence="12 13">
    <name type="scientific">Trichoderma asperellum</name>
    <name type="common">Filamentous fungus</name>
    <dbReference type="NCBI Taxonomy" id="101201"/>
    <lineage>
        <taxon>Eukaryota</taxon>
        <taxon>Fungi</taxon>
        <taxon>Dikarya</taxon>
        <taxon>Ascomycota</taxon>
        <taxon>Pezizomycotina</taxon>
        <taxon>Sordariomycetes</taxon>
        <taxon>Hypocreomycetidae</taxon>
        <taxon>Hypocreales</taxon>
        <taxon>Hypocreaceae</taxon>
        <taxon>Trichoderma</taxon>
    </lineage>
</organism>
<evidence type="ECO:0000256" key="4">
    <source>
        <dbReference type="ARBA" id="ARBA00011206"/>
    </source>
</evidence>
<name>A0A6V8R177_TRIAP</name>
<keyword evidence="5 9" id="KW-0240">DNA-directed RNA polymerase</keyword>
<dbReference type="InterPro" id="IPR036388">
    <property type="entry name" value="WH-like_DNA-bd_sf"/>
</dbReference>
<dbReference type="InterPro" id="IPR008806">
    <property type="entry name" value="RNA_pol_III_Rpc82_C"/>
</dbReference>
<dbReference type="Pfam" id="PF08712">
    <property type="entry name" value="Nfu_N"/>
    <property type="match status" value="1"/>
</dbReference>
<feature type="compositionally biased region" description="Low complexity" evidence="10">
    <location>
        <begin position="514"/>
        <end position="524"/>
    </location>
</feature>
<proteinExistence type="inferred from homology"/>
<comment type="similarity">
    <text evidence="3 9">Belongs to the RNA polymerase beta chain family.</text>
</comment>
<dbReference type="GO" id="GO:0051536">
    <property type="term" value="F:iron-sulfur cluster binding"/>
    <property type="evidence" value="ECO:0007669"/>
    <property type="project" value="InterPro"/>
</dbReference>
<dbReference type="PANTHER" id="PTHR12949">
    <property type="entry name" value="RNA POLYMERASE III DNA DIRECTED -RELATED"/>
    <property type="match status" value="1"/>
</dbReference>
<keyword evidence="6 9" id="KW-0804">Transcription</keyword>
<evidence type="ECO:0000256" key="3">
    <source>
        <dbReference type="ARBA" id="ARBA00006835"/>
    </source>
</evidence>
<dbReference type="Gene3D" id="3.30.1370.70">
    <property type="entry name" value="Scaffold protein Nfu/NifU, N-terminal domain"/>
    <property type="match status" value="1"/>
</dbReference>
<evidence type="ECO:0000259" key="11">
    <source>
        <dbReference type="SMART" id="SM00932"/>
    </source>
</evidence>
<dbReference type="PANTHER" id="PTHR12949:SF0">
    <property type="entry name" value="DNA-DIRECTED RNA POLYMERASE III SUBUNIT RPC3"/>
    <property type="match status" value="1"/>
</dbReference>
<comment type="similarity">
    <text evidence="2">Belongs to the NifU family.</text>
</comment>
<reference evidence="12 13" key="1">
    <citation type="submission" date="2020-07" db="EMBL/GenBank/DDBJ databases">
        <title>Trichoderma asperellum IC-1 whole genome shotgun sequence.</title>
        <authorList>
            <person name="Kanamasa S."/>
            <person name="Takahashi H."/>
        </authorList>
    </citation>
    <scope>NUCLEOTIDE SEQUENCE [LARGE SCALE GENOMIC DNA]</scope>
    <source>
        <strain evidence="12 13">IC-1</strain>
    </source>
</reference>
<dbReference type="InterPro" id="IPR034904">
    <property type="entry name" value="FSCA_dom_sf"/>
</dbReference>
<dbReference type="EMBL" id="BLZH01000010">
    <property type="protein sequence ID" value="GFP58290.1"/>
    <property type="molecule type" value="Genomic_DNA"/>
</dbReference>
<dbReference type="Gene3D" id="3.30.300.130">
    <property type="entry name" value="Fe-S cluster assembly (FSCA)"/>
    <property type="match status" value="1"/>
</dbReference>
<feature type="region of interest" description="Disordered" evidence="10">
    <location>
        <begin position="510"/>
        <end position="529"/>
    </location>
</feature>
<dbReference type="SMART" id="SM00932">
    <property type="entry name" value="Nfu_N"/>
    <property type="match status" value="1"/>
</dbReference>
<accession>A0A6V8R177</accession>
<evidence type="ECO:0000256" key="1">
    <source>
        <dbReference type="ARBA" id="ARBA00004123"/>
    </source>
</evidence>
<dbReference type="FunFam" id="3.30.1370.70:FF:000001">
    <property type="entry name" value="NifU-like protein 4, mitochondrial"/>
    <property type="match status" value="1"/>
</dbReference>
<dbReference type="Pfam" id="PF01106">
    <property type="entry name" value="NifU"/>
    <property type="match status" value="1"/>
</dbReference>
<dbReference type="AlphaFoldDB" id="A0A6V8R177"/>
<dbReference type="Proteomes" id="UP000517252">
    <property type="component" value="Unassembled WGS sequence"/>
</dbReference>
<evidence type="ECO:0000313" key="12">
    <source>
        <dbReference type="EMBL" id="GFP58290.1"/>
    </source>
</evidence>
<dbReference type="InterPro" id="IPR055207">
    <property type="entry name" value="POLR3C_WHD"/>
</dbReference>
<evidence type="ECO:0000256" key="7">
    <source>
        <dbReference type="ARBA" id="ARBA00023242"/>
    </source>
</evidence>
<evidence type="ECO:0000313" key="13">
    <source>
        <dbReference type="Proteomes" id="UP000517252"/>
    </source>
</evidence>